<feature type="signal peptide" evidence="1">
    <location>
        <begin position="1"/>
        <end position="18"/>
    </location>
</feature>
<protein>
    <recommendedName>
        <fullName evidence="2">N-acetyltransferase domain-containing protein</fullName>
    </recommendedName>
</protein>
<feature type="chain" id="PRO_5003117119" description="N-acetyltransferase domain-containing protein" evidence="1">
    <location>
        <begin position="19"/>
        <end position="198"/>
    </location>
</feature>
<dbReference type="Proteomes" id="UP000002630">
    <property type="component" value="Linkage Group LG25"/>
</dbReference>
<dbReference type="Pfam" id="PF13508">
    <property type="entry name" value="Acetyltransf_7"/>
    <property type="match status" value="1"/>
</dbReference>
<keyword evidence="1" id="KW-0732">Signal</keyword>
<dbReference type="OMA" id="QPHITTH"/>
<name>D8LH77_ECTSI</name>
<proteinExistence type="predicted"/>
<gene>
    <name evidence="3" type="ORF">Esi_0019_0068</name>
</gene>
<evidence type="ECO:0000256" key="1">
    <source>
        <dbReference type="SAM" id="SignalP"/>
    </source>
</evidence>
<dbReference type="SUPFAM" id="SSF55729">
    <property type="entry name" value="Acyl-CoA N-acyltransferases (Nat)"/>
    <property type="match status" value="1"/>
</dbReference>
<dbReference type="InParanoid" id="D8LH77"/>
<sequence>MQHQLIFNLLAWLGVASAFLTPPFSQIMLAVPSAATCRYASQEPTTPGELHFRPAAKTEQGTIQKILVGMLMNPMSIDISNFICAEQEGALVGFGQVRPIGGSSYELASLHVDESYRGRGIGSSVVRQLVKGYVSTHGEGQIRNLFLLTLESTVPFYEKNGFAVAPANEIPTVLKAERAVGSLLQSFFGNSVVCMQAQ</sequence>
<dbReference type="AlphaFoldDB" id="D8LH77"/>
<dbReference type="CDD" id="cd04301">
    <property type="entry name" value="NAT_SF"/>
    <property type="match status" value="1"/>
</dbReference>
<dbReference type="InterPro" id="IPR000182">
    <property type="entry name" value="GNAT_dom"/>
</dbReference>
<dbReference type="eggNOG" id="ENOG502SAJB">
    <property type="taxonomic scope" value="Eukaryota"/>
</dbReference>
<evidence type="ECO:0000259" key="2">
    <source>
        <dbReference type="PROSITE" id="PS51186"/>
    </source>
</evidence>
<evidence type="ECO:0000313" key="3">
    <source>
        <dbReference type="EMBL" id="CBN74296.1"/>
    </source>
</evidence>
<dbReference type="InterPro" id="IPR016181">
    <property type="entry name" value="Acyl_CoA_acyltransferase"/>
</dbReference>
<reference evidence="3 4" key="1">
    <citation type="journal article" date="2010" name="Nature">
        <title>The Ectocarpus genome and the independent evolution of multicellularity in brown algae.</title>
        <authorList>
            <person name="Cock J.M."/>
            <person name="Sterck L."/>
            <person name="Rouze P."/>
            <person name="Scornet D."/>
            <person name="Allen A.E."/>
            <person name="Amoutzias G."/>
            <person name="Anthouard V."/>
            <person name="Artiguenave F."/>
            <person name="Aury J.M."/>
            <person name="Badger J.H."/>
            <person name="Beszteri B."/>
            <person name="Billiau K."/>
            <person name="Bonnet E."/>
            <person name="Bothwell J.H."/>
            <person name="Bowler C."/>
            <person name="Boyen C."/>
            <person name="Brownlee C."/>
            <person name="Carrano C.J."/>
            <person name="Charrier B."/>
            <person name="Cho G.Y."/>
            <person name="Coelho S.M."/>
            <person name="Collen J."/>
            <person name="Corre E."/>
            <person name="Da Silva C."/>
            <person name="Delage L."/>
            <person name="Delaroque N."/>
            <person name="Dittami S.M."/>
            <person name="Doulbeau S."/>
            <person name="Elias M."/>
            <person name="Farnham G."/>
            <person name="Gachon C.M."/>
            <person name="Gschloessl B."/>
            <person name="Heesch S."/>
            <person name="Jabbari K."/>
            <person name="Jubin C."/>
            <person name="Kawai H."/>
            <person name="Kimura K."/>
            <person name="Kloareg B."/>
            <person name="Kupper F.C."/>
            <person name="Lang D."/>
            <person name="Le Bail A."/>
            <person name="Leblanc C."/>
            <person name="Lerouge P."/>
            <person name="Lohr M."/>
            <person name="Lopez P.J."/>
            <person name="Martens C."/>
            <person name="Maumus F."/>
            <person name="Michel G."/>
            <person name="Miranda-Saavedra D."/>
            <person name="Morales J."/>
            <person name="Moreau H."/>
            <person name="Motomura T."/>
            <person name="Nagasato C."/>
            <person name="Napoli C.A."/>
            <person name="Nelson D.R."/>
            <person name="Nyvall-Collen P."/>
            <person name="Peters A.F."/>
            <person name="Pommier C."/>
            <person name="Potin P."/>
            <person name="Poulain J."/>
            <person name="Quesneville H."/>
            <person name="Read B."/>
            <person name="Rensing S.A."/>
            <person name="Ritter A."/>
            <person name="Rousvoal S."/>
            <person name="Samanta M."/>
            <person name="Samson G."/>
            <person name="Schroeder D.C."/>
            <person name="Segurens B."/>
            <person name="Strittmatter M."/>
            <person name="Tonon T."/>
            <person name="Tregear J.W."/>
            <person name="Valentin K."/>
            <person name="von Dassow P."/>
            <person name="Yamagishi T."/>
            <person name="Van de Peer Y."/>
            <person name="Wincker P."/>
        </authorList>
    </citation>
    <scope>NUCLEOTIDE SEQUENCE [LARGE SCALE GENOMIC DNA]</scope>
    <source>
        <strain evidence="4">Ec32 / CCAP1310/4</strain>
    </source>
</reference>
<dbReference type="GO" id="GO:0016747">
    <property type="term" value="F:acyltransferase activity, transferring groups other than amino-acyl groups"/>
    <property type="evidence" value="ECO:0007669"/>
    <property type="project" value="InterPro"/>
</dbReference>
<accession>D8LH77</accession>
<keyword evidence="4" id="KW-1185">Reference proteome</keyword>
<dbReference type="Gene3D" id="3.40.630.30">
    <property type="match status" value="1"/>
</dbReference>
<evidence type="ECO:0000313" key="4">
    <source>
        <dbReference type="Proteomes" id="UP000002630"/>
    </source>
</evidence>
<dbReference type="EMBL" id="FN648364">
    <property type="protein sequence ID" value="CBN74296.1"/>
    <property type="molecule type" value="Genomic_DNA"/>
</dbReference>
<feature type="domain" description="N-acetyltransferase" evidence="2">
    <location>
        <begin position="35"/>
        <end position="180"/>
    </location>
</feature>
<dbReference type="EMBL" id="FN649750">
    <property type="protein sequence ID" value="CBN74296.1"/>
    <property type="molecule type" value="Genomic_DNA"/>
</dbReference>
<dbReference type="OrthoDB" id="41532at2759"/>
<organism evidence="3 4">
    <name type="scientific">Ectocarpus siliculosus</name>
    <name type="common">Brown alga</name>
    <name type="synonym">Conferva siliculosa</name>
    <dbReference type="NCBI Taxonomy" id="2880"/>
    <lineage>
        <taxon>Eukaryota</taxon>
        <taxon>Sar</taxon>
        <taxon>Stramenopiles</taxon>
        <taxon>Ochrophyta</taxon>
        <taxon>PX clade</taxon>
        <taxon>Phaeophyceae</taxon>
        <taxon>Ectocarpales</taxon>
        <taxon>Ectocarpaceae</taxon>
        <taxon>Ectocarpus</taxon>
    </lineage>
</organism>
<dbReference type="PROSITE" id="PS51186">
    <property type="entry name" value="GNAT"/>
    <property type="match status" value="1"/>
</dbReference>